<dbReference type="Gene3D" id="1.20.1280.50">
    <property type="match status" value="1"/>
</dbReference>
<reference evidence="2 3" key="1">
    <citation type="submission" date="2020-02" db="EMBL/GenBank/DDBJ databases">
        <title>Comparative genomics of the hypocrealean fungal genus Beauvera.</title>
        <authorList>
            <person name="Showalter D.N."/>
            <person name="Bushley K.E."/>
            <person name="Rehner S.A."/>
        </authorList>
    </citation>
    <scope>NUCLEOTIDE SEQUENCE [LARGE SCALE GENOMIC DNA]</scope>
    <source>
        <strain evidence="2 3">ARSEF4384</strain>
    </source>
</reference>
<evidence type="ECO:0000259" key="1">
    <source>
        <dbReference type="SMART" id="SM00256"/>
    </source>
</evidence>
<evidence type="ECO:0000313" key="2">
    <source>
        <dbReference type="EMBL" id="KAK8144906.1"/>
    </source>
</evidence>
<keyword evidence="3" id="KW-1185">Reference proteome</keyword>
<organism evidence="2 3">
    <name type="scientific">Beauveria asiatica</name>
    <dbReference type="NCBI Taxonomy" id="1069075"/>
    <lineage>
        <taxon>Eukaryota</taxon>
        <taxon>Fungi</taxon>
        <taxon>Dikarya</taxon>
        <taxon>Ascomycota</taxon>
        <taxon>Pezizomycotina</taxon>
        <taxon>Sordariomycetes</taxon>
        <taxon>Hypocreomycetidae</taxon>
        <taxon>Hypocreales</taxon>
        <taxon>Cordycipitaceae</taxon>
        <taxon>Beauveria</taxon>
    </lineage>
</organism>
<name>A0AAW0RSV2_9HYPO</name>
<accession>A0AAW0RSV2</accession>
<dbReference type="Pfam" id="PF12937">
    <property type="entry name" value="F-box-like"/>
    <property type="match status" value="1"/>
</dbReference>
<evidence type="ECO:0000313" key="3">
    <source>
        <dbReference type="Proteomes" id="UP001397290"/>
    </source>
</evidence>
<comment type="caution">
    <text evidence="2">The sequence shown here is derived from an EMBL/GenBank/DDBJ whole genome shotgun (WGS) entry which is preliminary data.</text>
</comment>
<protein>
    <recommendedName>
        <fullName evidence="1">F-box domain-containing protein</fullName>
    </recommendedName>
</protein>
<dbReference type="EMBL" id="JAAHCF010000339">
    <property type="protein sequence ID" value="KAK8144906.1"/>
    <property type="molecule type" value="Genomic_DNA"/>
</dbReference>
<feature type="domain" description="F-box" evidence="1">
    <location>
        <begin position="49"/>
        <end position="89"/>
    </location>
</feature>
<gene>
    <name evidence="2" type="ORF">G3M48_005162</name>
</gene>
<dbReference type="AlphaFoldDB" id="A0AAW0RSV2"/>
<dbReference type="Proteomes" id="UP001397290">
    <property type="component" value="Unassembled WGS sequence"/>
</dbReference>
<sequence>MDLQGLDTHQRQLVIDGFLDSLSSWDLIYLRRRMHVHESRIKLASLEDLPAEIIIYISQFLELEDQLACANVCRSWRAAWTFGAVTASLCCRYFSGLTEKYNLPHSQGQALFSEYARLYIDKYLRPRPNAYFSSRWFVGGNEALSFEDMREDVCHRTECLDFGLRTFQVCYDDGLLAWQPDEAFVVVSDLKTLTRSRCSFGASLVAGHKLDLQAVTRKLIVFSSIDLSAGSQACREIQIWNRNSDEWRRLSLPGRFAKCYAQDGAVVVVTSSGDAFYWSWGGSTVDLQATASALTAPPSECVPCLSKVPGAVFHPTEDGVFFLIWVYKPVPLDDRVHVIVVAKYKQGKPVQRYETTVANPARNSGLVHPYSDGILRFSLRCQKMNNHGLYMLGVGQSCLHYHGNKSPLAVSEWKLVCFNVLTETFVHRAYEKCLISPKYHRPTWDWAEWHQIQAWDDYLVVLWQPRSHVIHEPCTFSELLLATDNVACVASSQQAFGDTIRPRQLEPALTIDSFHQRRAGIANHVFMDDDLIVYAAPDSILVSTFRGAKNVALPPPMDGNPMASLASLPAPTRAEPPQPGPAWDCEAAQEPGGISEANDGFTILDMTVNIGRLPIRFRVSAPADQFTQKSGVPGAQAAPNTDGNMGINVLLHGDGGQSFFAYPNQGVKANLMGVAVLAPDEDLKWGSGDRNGVTRPNGAAHSAAVNELIQNVLPQVVAFNRSNVFFTGVSGGSLTLSGFFMPAFMGNYPNAGVLLSCGALEPQVRFDPQAAAALANTRIHLQSTFNELDFLQPLIPASLAAYEREARNQGLSDNQIGALQTVDNTPRGGHCAFDEQNFGSGVQLMADSFANIMLDGGNGLLGNAVNVLTPVVGNENPDFGKGSRR</sequence>
<proteinExistence type="predicted"/>
<dbReference type="InterPro" id="IPR001810">
    <property type="entry name" value="F-box_dom"/>
</dbReference>
<dbReference type="SMART" id="SM00256">
    <property type="entry name" value="FBOX"/>
    <property type="match status" value="1"/>
</dbReference>
<dbReference type="InterPro" id="IPR036047">
    <property type="entry name" value="F-box-like_dom_sf"/>
</dbReference>
<dbReference type="SUPFAM" id="SSF81383">
    <property type="entry name" value="F-box domain"/>
    <property type="match status" value="1"/>
</dbReference>